<proteinExistence type="predicted"/>
<dbReference type="PROSITE" id="PS51380">
    <property type="entry name" value="EXS"/>
    <property type="match status" value="1"/>
</dbReference>
<feature type="domain" description="EXS" evidence="6">
    <location>
        <begin position="185"/>
        <end position="404"/>
    </location>
</feature>
<evidence type="ECO:0000256" key="4">
    <source>
        <dbReference type="ARBA" id="ARBA00023136"/>
    </source>
</evidence>
<evidence type="ECO:0000256" key="5">
    <source>
        <dbReference type="SAM" id="Phobius"/>
    </source>
</evidence>
<dbReference type="PANTHER" id="PTHR10783:SF46">
    <property type="entry name" value="PROTEIN ERD1 HOMOLOG 2"/>
    <property type="match status" value="1"/>
</dbReference>
<gene>
    <name evidence="7" type="ORF">N7509_007637</name>
</gene>
<dbReference type="OrthoDB" id="2159384at2759"/>
<reference evidence="7" key="2">
    <citation type="journal article" date="2023" name="IMA Fungus">
        <title>Comparative genomic study of the Penicillium genus elucidates a diverse pangenome and 15 lateral gene transfer events.</title>
        <authorList>
            <person name="Petersen C."/>
            <person name="Sorensen T."/>
            <person name="Nielsen M.R."/>
            <person name="Sondergaard T.E."/>
            <person name="Sorensen J.L."/>
            <person name="Fitzpatrick D.A."/>
            <person name="Frisvad J.C."/>
            <person name="Nielsen K.L."/>
        </authorList>
    </citation>
    <scope>NUCLEOTIDE SEQUENCE</scope>
    <source>
        <strain evidence="7">IBT 29677</strain>
    </source>
</reference>
<evidence type="ECO:0000256" key="3">
    <source>
        <dbReference type="ARBA" id="ARBA00022989"/>
    </source>
</evidence>
<dbReference type="GeneID" id="81371254"/>
<dbReference type="GO" id="GO:0005737">
    <property type="term" value="C:cytoplasm"/>
    <property type="evidence" value="ECO:0007669"/>
    <property type="project" value="TreeGrafter"/>
</dbReference>
<keyword evidence="2 5" id="KW-0812">Transmembrane</keyword>
<dbReference type="EMBL" id="JAPZBU010000008">
    <property type="protein sequence ID" value="KAJ5392147.1"/>
    <property type="molecule type" value="Genomic_DNA"/>
</dbReference>
<keyword evidence="8" id="KW-1185">Reference proteome</keyword>
<comment type="subcellular location">
    <subcellularLocation>
        <location evidence="1">Membrane</location>
        <topology evidence="1">Multi-pass membrane protein</topology>
    </subcellularLocation>
</comment>
<dbReference type="PANTHER" id="PTHR10783">
    <property type="entry name" value="XENOTROPIC AND POLYTROPIC RETROVIRUS RECEPTOR 1-RELATED"/>
    <property type="match status" value="1"/>
</dbReference>
<dbReference type="Proteomes" id="UP001147747">
    <property type="component" value="Unassembled WGS sequence"/>
</dbReference>
<dbReference type="Pfam" id="PF03124">
    <property type="entry name" value="EXS"/>
    <property type="match status" value="1"/>
</dbReference>
<feature type="transmembrane region" description="Helical" evidence="5">
    <location>
        <begin position="99"/>
        <end position="116"/>
    </location>
</feature>
<evidence type="ECO:0000313" key="8">
    <source>
        <dbReference type="Proteomes" id="UP001147747"/>
    </source>
</evidence>
<dbReference type="InterPro" id="IPR004342">
    <property type="entry name" value="EXS_C"/>
</dbReference>
<organism evidence="7 8">
    <name type="scientific">Penicillium cosmopolitanum</name>
    <dbReference type="NCBI Taxonomy" id="1131564"/>
    <lineage>
        <taxon>Eukaryota</taxon>
        <taxon>Fungi</taxon>
        <taxon>Dikarya</taxon>
        <taxon>Ascomycota</taxon>
        <taxon>Pezizomycotina</taxon>
        <taxon>Eurotiomycetes</taxon>
        <taxon>Eurotiomycetidae</taxon>
        <taxon>Eurotiales</taxon>
        <taxon>Aspergillaceae</taxon>
        <taxon>Penicillium</taxon>
    </lineage>
</organism>
<feature type="transmembrane region" description="Helical" evidence="5">
    <location>
        <begin position="64"/>
        <end position="87"/>
    </location>
</feature>
<sequence length="410" mass="47350">MGPDQHAQLDGFGRTFPFPIRVAALMVAGFWGWAMILQYLERTDIKIHDLIGYPSSTNPRHHTAAYRLAAIFTIPLAIWQIAFWIATHREFKLVEHFDFIPQSVFVILLIILIWPFNRAARSGRVRFLLAFKRVAFGGLAENAEAKFGDILLADALTSYARVLADLYVSFCMFFTDGWHSTNKPNRACGNEIVVPIILAVPSAIRLRQCLTEYFRARRAPSRRGVPSKANQHLANALKYATAFPVIWLAAKLRNYSPLTFHGYSEVSIMRLLFIASFVNSSYSFWWDVVKDWDLTLFSSERCDSSHPYGLRFNRCFHSDRLYHLVIFTDLALRFSWLWRILPGLSWITETECGLFILMFLEVARRWMWVFFRVEAEHSNDIVSCATVRNKFGPNYEEIHLGESNGKIDKD</sequence>
<protein>
    <recommendedName>
        <fullName evidence="6">EXS domain-containing protein</fullName>
    </recommendedName>
</protein>
<dbReference type="RefSeq" id="XP_056487825.1">
    <property type="nucleotide sequence ID" value="XM_056632274.1"/>
</dbReference>
<keyword evidence="4 5" id="KW-0472">Membrane</keyword>
<reference evidence="7" key="1">
    <citation type="submission" date="2022-12" db="EMBL/GenBank/DDBJ databases">
        <authorList>
            <person name="Petersen C."/>
        </authorList>
    </citation>
    <scope>NUCLEOTIDE SEQUENCE</scope>
    <source>
        <strain evidence="7">IBT 29677</strain>
    </source>
</reference>
<name>A0A9W9VZH4_9EURO</name>
<accession>A0A9W9VZH4</accession>
<comment type="caution">
    <text evidence="7">The sequence shown here is derived from an EMBL/GenBank/DDBJ whole genome shotgun (WGS) entry which is preliminary data.</text>
</comment>
<evidence type="ECO:0000313" key="7">
    <source>
        <dbReference type="EMBL" id="KAJ5392147.1"/>
    </source>
</evidence>
<dbReference type="AlphaFoldDB" id="A0A9W9VZH4"/>
<evidence type="ECO:0000256" key="1">
    <source>
        <dbReference type="ARBA" id="ARBA00004141"/>
    </source>
</evidence>
<dbReference type="GO" id="GO:0016020">
    <property type="term" value="C:membrane"/>
    <property type="evidence" value="ECO:0007669"/>
    <property type="project" value="UniProtKB-SubCell"/>
</dbReference>
<keyword evidence="3 5" id="KW-1133">Transmembrane helix</keyword>
<evidence type="ECO:0000256" key="2">
    <source>
        <dbReference type="ARBA" id="ARBA00022692"/>
    </source>
</evidence>
<evidence type="ECO:0000259" key="6">
    <source>
        <dbReference type="PROSITE" id="PS51380"/>
    </source>
</evidence>
<feature type="transmembrane region" description="Helical" evidence="5">
    <location>
        <begin position="20"/>
        <end position="40"/>
    </location>
</feature>